<accession>A0A0H3NYM4</accession>
<dbReference type="Proteomes" id="UP000008084">
    <property type="component" value="Chromosome"/>
</dbReference>
<dbReference type="EMBL" id="FR729477">
    <property type="protein sequence ID" value="CBY26421.1"/>
    <property type="molecule type" value="Genomic_DNA"/>
</dbReference>
<evidence type="ECO:0000313" key="2">
    <source>
        <dbReference type="Proteomes" id="UP000008084"/>
    </source>
</evidence>
<dbReference type="PATRIC" id="fig|930944.6.peg.1748"/>
<dbReference type="HOGENOM" id="CLU_2037184_0_0_6"/>
<gene>
    <name evidence="1" type="ordered locus">Y11_17601</name>
</gene>
<reference evidence="1 2" key="1">
    <citation type="journal article" date="2011" name="J. Bacteriol.">
        <title>Complete genome sequence of Yersinia enterocolitica subsp. palearctica serogroup O:3.</title>
        <authorList>
            <person name="Batzilla J."/>
            <person name="Hoper D."/>
            <person name="Antonenka U."/>
            <person name="Heesemann J."/>
            <person name="Rakin A."/>
        </authorList>
    </citation>
    <scope>NUCLEOTIDE SEQUENCE [LARGE SCALE GENOMIC DNA]</scope>
    <source>
        <strain evidence="2">DSM 13030 / CIP 106945 / Y11</strain>
    </source>
</reference>
<sequence length="121" mass="13896">MQLALNYFTALNKDYLAVHQAKEALYWQNYMGLGGEDIAQQFSTAETVYKRFIAQSHRLKELRDLIAQLESEPTAAGRDELLQGWYRFFDCNAIEDPNTQALLDAIIAAESSLYQRRKTSL</sequence>
<organism evidence="1 2">
    <name type="scientific">Yersinia enterocolitica subsp. palearctica serotype O:3 (strain DSM 13030 / CIP 106945 / Y11)</name>
    <dbReference type="NCBI Taxonomy" id="930944"/>
    <lineage>
        <taxon>Bacteria</taxon>
        <taxon>Pseudomonadati</taxon>
        <taxon>Pseudomonadota</taxon>
        <taxon>Gammaproteobacteria</taxon>
        <taxon>Enterobacterales</taxon>
        <taxon>Yersiniaceae</taxon>
        <taxon>Yersinia</taxon>
    </lineage>
</organism>
<evidence type="ECO:0000313" key="1">
    <source>
        <dbReference type="EMBL" id="CBY26421.1"/>
    </source>
</evidence>
<dbReference type="KEGG" id="yey:Y11_17601"/>
<dbReference type="AlphaFoldDB" id="A0A0H3NYM4"/>
<proteinExistence type="predicted"/>
<name>A0A0H3NYM4_YERE1</name>
<protein>
    <submittedName>
        <fullName evidence="1">Putative peptidase VC1983</fullName>
    </submittedName>
</protein>